<dbReference type="Pfam" id="PF00004">
    <property type="entry name" value="AAA"/>
    <property type="match status" value="1"/>
</dbReference>
<reference evidence="4" key="1">
    <citation type="journal article" date="2020" name="Nature">
        <title>Giant virus diversity and host interactions through global metagenomics.</title>
        <authorList>
            <person name="Schulz F."/>
            <person name="Roux S."/>
            <person name="Paez-Espino D."/>
            <person name="Jungbluth S."/>
            <person name="Walsh D.A."/>
            <person name="Denef V.J."/>
            <person name="McMahon K.D."/>
            <person name="Konstantinidis K.T."/>
            <person name="Eloe-Fadrosh E.A."/>
            <person name="Kyrpides N.C."/>
            <person name="Woyke T."/>
        </authorList>
    </citation>
    <scope>NUCLEOTIDE SEQUENCE</scope>
    <source>
        <strain evidence="4">GVMAG-S-ERX555967-130</strain>
    </source>
</reference>
<dbReference type="InterPro" id="IPR027417">
    <property type="entry name" value="P-loop_NTPase"/>
</dbReference>
<protein>
    <submittedName>
        <fullName evidence="4">Uncharacterized protein</fullName>
    </submittedName>
</protein>
<dbReference type="GO" id="GO:0006515">
    <property type="term" value="P:protein quality control for misfolded or incompletely synthesized proteins"/>
    <property type="evidence" value="ECO:0007669"/>
    <property type="project" value="TreeGrafter"/>
</dbReference>
<evidence type="ECO:0000259" key="2">
    <source>
        <dbReference type="Pfam" id="PF00004"/>
    </source>
</evidence>
<organism evidence="4">
    <name type="scientific">viral metagenome</name>
    <dbReference type="NCBI Taxonomy" id="1070528"/>
    <lineage>
        <taxon>unclassified sequences</taxon>
        <taxon>metagenomes</taxon>
        <taxon>organismal metagenomes</taxon>
    </lineage>
</organism>
<evidence type="ECO:0000313" key="4">
    <source>
        <dbReference type="EMBL" id="QHT36848.1"/>
    </source>
</evidence>
<dbReference type="InterPro" id="IPR054594">
    <property type="entry name" value="Lon_lid"/>
</dbReference>
<evidence type="ECO:0000256" key="1">
    <source>
        <dbReference type="SAM" id="MobiDB-lite"/>
    </source>
</evidence>
<dbReference type="Gene3D" id="1.10.8.60">
    <property type="match status" value="1"/>
</dbReference>
<feature type="compositionally biased region" description="Polar residues" evidence="1">
    <location>
        <begin position="165"/>
        <end position="178"/>
    </location>
</feature>
<feature type="compositionally biased region" description="Polar residues" evidence="1">
    <location>
        <begin position="137"/>
        <end position="149"/>
    </location>
</feature>
<feature type="compositionally biased region" description="Acidic residues" evidence="1">
    <location>
        <begin position="180"/>
        <end position="200"/>
    </location>
</feature>
<dbReference type="SUPFAM" id="SSF52540">
    <property type="entry name" value="P-loop containing nucleoside triphosphate hydrolases"/>
    <property type="match status" value="1"/>
</dbReference>
<dbReference type="Pfam" id="PF22667">
    <property type="entry name" value="Lon_lid"/>
    <property type="match status" value="1"/>
</dbReference>
<feature type="compositionally biased region" description="Basic and acidic residues" evidence="1">
    <location>
        <begin position="107"/>
        <end position="116"/>
    </location>
</feature>
<dbReference type="AlphaFoldDB" id="A0A6C0F5F1"/>
<dbReference type="InterPro" id="IPR027065">
    <property type="entry name" value="Lon_Prtase"/>
</dbReference>
<feature type="domain" description="ATPase AAA-type core" evidence="2">
    <location>
        <begin position="400"/>
        <end position="537"/>
    </location>
</feature>
<feature type="compositionally biased region" description="Acidic residues" evidence="1">
    <location>
        <begin position="150"/>
        <end position="163"/>
    </location>
</feature>
<feature type="compositionally biased region" description="Basic and acidic residues" evidence="1">
    <location>
        <begin position="44"/>
        <end position="61"/>
    </location>
</feature>
<feature type="compositionally biased region" description="Acidic residues" evidence="1">
    <location>
        <begin position="211"/>
        <end position="227"/>
    </location>
</feature>
<feature type="compositionally biased region" description="Basic residues" evidence="1">
    <location>
        <begin position="117"/>
        <end position="135"/>
    </location>
</feature>
<proteinExistence type="predicted"/>
<feature type="compositionally biased region" description="Basic residues" evidence="1">
    <location>
        <begin position="77"/>
        <end position="89"/>
    </location>
</feature>
<dbReference type="PANTHER" id="PTHR43718:SF2">
    <property type="entry name" value="LON PROTEASE HOMOLOG, MITOCHONDRIAL"/>
    <property type="match status" value="1"/>
</dbReference>
<dbReference type="EMBL" id="MN738786">
    <property type="protein sequence ID" value="QHT36848.1"/>
    <property type="molecule type" value="Genomic_DNA"/>
</dbReference>
<dbReference type="GO" id="GO:0005524">
    <property type="term" value="F:ATP binding"/>
    <property type="evidence" value="ECO:0007669"/>
    <property type="project" value="InterPro"/>
</dbReference>
<dbReference type="GO" id="GO:0004252">
    <property type="term" value="F:serine-type endopeptidase activity"/>
    <property type="evidence" value="ECO:0007669"/>
    <property type="project" value="InterPro"/>
</dbReference>
<name>A0A6C0F5F1_9ZZZZ</name>
<feature type="region of interest" description="Disordered" evidence="1">
    <location>
        <begin position="1"/>
        <end position="229"/>
    </location>
</feature>
<feature type="compositionally biased region" description="Polar residues" evidence="1">
    <location>
        <begin position="28"/>
        <end position="43"/>
    </location>
</feature>
<dbReference type="Gene3D" id="3.40.50.300">
    <property type="entry name" value="P-loop containing nucleotide triphosphate hydrolases"/>
    <property type="match status" value="1"/>
</dbReference>
<accession>A0A6C0F5F1</accession>
<dbReference type="GO" id="GO:0016887">
    <property type="term" value="F:ATP hydrolysis activity"/>
    <property type="evidence" value="ECO:0007669"/>
    <property type="project" value="InterPro"/>
</dbReference>
<dbReference type="InterPro" id="IPR003959">
    <property type="entry name" value="ATPase_AAA_core"/>
</dbReference>
<evidence type="ECO:0000259" key="3">
    <source>
        <dbReference type="Pfam" id="PF22667"/>
    </source>
</evidence>
<sequence length="660" mass="75985">MHTMMTRSKAKQSQTDPPCENVFYDASDQPSDSAESCESLDSNENLKDLIDDTEQNTKETAEALMKLKTVLPERKLISKKKKQKQKQTNKGKPSMNDMLMSLLVLRATEKANMELRKKQKHKQKKQKQKHTKKKSMVTIQQNDIPNTSDVDADDEESDIELTDSEPVTITIRNANFENESPGEEYQTESSEEELEMDEQTTTDPDMNASEAEGETESENSEESDDSHDETLFEYDKLDEEYEEMLEKHLGANSEEADMHYYHHLNHDKKKELLQKTNDIYEFTSNHVPLRFKVIESDMDMKTKSIALENIDKLREMDVSTGEHSKMDHWVQGLMKIPFGTYHNLSIGPQNTLSEKREFIQNAYKTLNKAIYGHKEAKTHILQVLGKWMKNPDSGGNVLAIQGPMGNGKTTLVKEGISKVLDRPFSFIALGGASDSAYFDGHCYTYEGSHWGRIVQILQDSQCMNPVFYFDELDKISDTQKGEEIIHMLTHLTDSSQNSLFQDNYFPGIHLDLSKALFIFSYNDESRVNKILKDRMYVINTKGFSVDDKLKIAKEYLLPDIYKNYHFETNEIIFDDEVLRNIIQNYTSGEEGVRNFKRCLETIVSKINIYMLAYDPDDESSVSDLSFKITHFQMPFSVNRDHVDGLLSIGNQSKPPFHMYM</sequence>
<dbReference type="GO" id="GO:0004176">
    <property type="term" value="F:ATP-dependent peptidase activity"/>
    <property type="evidence" value="ECO:0007669"/>
    <property type="project" value="InterPro"/>
</dbReference>
<dbReference type="PANTHER" id="PTHR43718">
    <property type="entry name" value="LON PROTEASE"/>
    <property type="match status" value="1"/>
</dbReference>
<feature type="domain" description="Lon protease AAA+ ATPase lid" evidence="3">
    <location>
        <begin position="566"/>
        <end position="608"/>
    </location>
</feature>